<name>A0A1B2F531_PSEPU</name>
<accession>A0A1B2F531</accession>
<reference evidence="1" key="1">
    <citation type="submission" date="2016-07" db="EMBL/GenBank/DDBJ databases">
        <title>New class B carbapenemase carried by novel plasmid in Pseudomonas putida enviromental strain in eastern Amazonia.</title>
        <authorList>
            <person name="Souza C.O."/>
            <person name="Lima K.V."/>
            <person name="Brasiliense D.M."/>
            <person name="Perez-Chaparro P.J."/>
            <person name="Mamizuka E.M."/>
            <person name="Lima M.O."/>
            <person name="Lima L.N."/>
            <person name="McCulloch J.A."/>
        </authorList>
    </citation>
    <scope>NUCLEOTIDE SEQUENCE [LARGE SCALE GENOMIC DNA]</scope>
    <source>
        <strain evidence="1">IEC33019</strain>
    </source>
</reference>
<dbReference type="RefSeq" id="WP_070094685.1">
    <property type="nucleotide sequence ID" value="NZ_CP016634.1"/>
</dbReference>
<gene>
    <name evidence="1" type="ORF">IEC33019_1683</name>
</gene>
<evidence type="ECO:0000313" key="1">
    <source>
        <dbReference type="EMBL" id="ANY87246.1"/>
    </source>
</evidence>
<dbReference type="InterPro" id="IPR029062">
    <property type="entry name" value="Class_I_gatase-like"/>
</dbReference>
<dbReference type="Gene3D" id="3.40.50.880">
    <property type="match status" value="1"/>
</dbReference>
<sequence>MQQLTETSENLASAVRIGFLLAEGFDFYALAAALEPLRQANDVARCVVCEWQILSLEGRPLKANNGIVAATVQLSQAKPLDVLILCLGSELQLCTDDSVRESLALLTKPTCRTLDFGELAELIGVARLSP</sequence>
<dbReference type="AlphaFoldDB" id="A0A1B2F531"/>
<dbReference type="SUPFAM" id="SSF52317">
    <property type="entry name" value="Class I glutamine amidotransferase-like"/>
    <property type="match status" value="1"/>
</dbReference>
<proteinExistence type="predicted"/>
<protein>
    <submittedName>
        <fullName evidence="1">Uncharacterized protein</fullName>
    </submittedName>
</protein>
<dbReference type="EMBL" id="CP016634">
    <property type="protein sequence ID" value="ANY87246.1"/>
    <property type="molecule type" value="Genomic_DNA"/>
</dbReference>
<organism evidence="1">
    <name type="scientific">Pseudomonas putida</name>
    <name type="common">Arthrobacter siderocapsulatus</name>
    <dbReference type="NCBI Taxonomy" id="303"/>
    <lineage>
        <taxon>Bacteria</taxon>
        <taxon>Pseudomonadati</taxon>
        <taxon>Pseudomonadota</taxon>
        <taxon>Gammaproteobacteria</taxon>
        <taxon>Pseudomonadales</taxon>
        <taxon>Pseudomonadaceae</taxon>
        <taxon>Pseudomonas</taxon>
    </lineage>
</organism>